<dbReference type="OrthoDB" id="5296at2759"/>
<keyword evidence="1" id="KW-0175">Coiled coil</keyword>
<evidence type="ECO:0000256" key="2">
    <source>
        <dbReference type="SAM" id="MobiDB-lite"/>
    </source>
</evidence>
<feature type="compositionally biased region" description="Basic and acidic residues" evidence="2">
    <location>
        <begin position="241"/>
        <end position="250"/>
    </location>
</feature>
<dbReference type="STRING" id="2082308.A0A2K1QPN8"/>
<feature type="coiled-coil region" evidence="1">
    <location>
        <begin position="906"/>
        <end position="933"/>
    </location>
</feature>
<proteinExistence type="predicted"/>
<reference evidence="3 4" key="1">
    <citation type="submission" date="2017-06" db="EMBL/GenBank/DDBJ databases">
        <title>Draft genome sequence of a variant of Elsinoe murrayae.</title>
        <authorList>
            <person name="Cheng Q."/>
        </authorList>
    </citation>
    <scope>NUCLEOTIDE SEQUENCE [LARGE SCALE GENOMIC DNA]</scope>
    <source>
        <strain evidence="3 4">CQ-2017a</strain>
    </source>
</reference>
<dbReference type="Proteomes" id="UP000243797">
    <property type="component" value="Unassembled WGS sequence"/>
</dbReference>
<dbReference type="EMBL" id="NKHZ01000055">
    <property type="protein sequence ID" value="PNS16890.1"/>
    <property type="molecule type" value="Genomic_DNA"/>
</dbReference>
<dbReference type="InParanoid" id="A0A2K1QPN8"/>
<sequence length="938" mass="106478">MSSRRHDYPTSRRDPNHDGPRQQHAKSDRYDYNSSPSSYAYPPPPSRPSTQRPSRPRRKWPPQPSVEEETSALRKEHRSRPAFSKEEVPSRGSIDQDPLLVQVQFPKETSRSNARGVPTPPTSDDDDRRKNLRRHGPKLETAAIPEMRRAPSPYSTSTSTSRVMPDSASTVPSATDRDGRFQQFRQASASSDKSGPFPSPSARSQDKSSAYPEPAARKLPQDSRPASATAIDDADLAEDETYLRRNERRSARYSFTKPVLSAEPEVLSERELPTRTSTTRRPLLSDDNRRHTDSWMEIPREQVVEGIRKPAPLKVASLVREASGQHSPASPNKLSGTPSSNRGSPRSSSNDGSVYPPSPPRSPRVSQDHYRDSSSATQKRSHQSSKEGSRDTSPQASPMFPIVMPILAGGFEGTSDQIPSRSVRLPTRLANATRPNEAPRPTARTVPPPRSESLPYPVDEVTATMPEERDHQYFPESLRPLQASTMFAKTMSRAGTPLVARPPLQKHQSYRDNTTAPTTPTSPMPARGTRHNAFAEHTPLTPPVTTPIMLPCQRADFVSGYDDWYTLDECPDFDICEPCLVANFQNHYHRAYFRPVRRNLGAKIRCDFSRQWLRLAWLLTLQRQVPNLSLLKAVYRRLEDRSTLPCPDIDIKPHSWFTVLDDETRTPLLDFHICQTDVDVIVLLLPILKGFFFPFPPPRGSRISASNLVPIDTSPRLCAFRTTNNNRFQIYLDSLISLHESAIQSSRHPDMIPFVQLVKHKLSLDECPRDNILQGAKWFFIPSLPDFTVCEDCHDDIIAPLLRQDKDLAMRFNRTRQSLPGPKDGRSARDSVASLTDVAREASCALYSNRMRQVFMAAVEGNDVKLLTRVARQRREMEKELQRKAQPVIARIGEVDEGIARWEDRGREGEREVRRFLEERARLEEKLRRYQREWAEWE</sequence>
<name>A0A2K1QPN8_9PEZI</name>
<protein>
    <submittedName>
        <fullName evidence="3">Spindle pole body protein pcp1</fullName>
    </submittedName>
</protein>
<feature type="region of interest" description="Disordered" evidence="2">
    <location>
        <begin position="1"/>
        <end position="398"/>
    </location>
</feature>
<feature type="compositionally biased region" description="Basic and acidic residues" evidence="2">
    <location>
        <begin position="1"/>
        <end position="31"/>
    </location>
</feature>
<feature type="compositionally biased region" description="Polar residues" evidence="2">
    <location>
        <begin position="183"/>
        <end position="193"/>
    </location>
</feature>
<feature type="compositionally biased region" description="Basic and acidic residues" evidence="2">
    <location>
        <begin position="283"/>
        <end position="308"/>
    </location>
</feature>
<evidence type="ECO:0000313" key="4">
    <source>
        <dbReference type="Proteomes" id="UP000243797"/>
    </source>
</evidence>
<dbReference type="AlphaFoldDB" id="A0A2K1QPN8"/>
<evidence type="ECO:0000313" key="3">
    <source>
        <dbReference type="EMBL" id="PNS16890.1"/>
    </source>
</evidence>
<comment type="caution">
    <text evidence="3">The sequence shown here is derived from an EMBL/GenBank/DDBJ whole genome shotgun (WGS) entry which is preliminary data.</text>
</comment>
<feature type="compositionally biased region" description="Low complexity" evidence="2">
    <location>
        <begin position="514"/>
        <end position="526"/>
    </location>
</feature>
<accession>A0A2K1QPN8</accession>
<feature type="region of interest" description="Disordered" evidence="2">
    <location>
        <begin position="432"/>
        <end position="456"/>
    </location>
</feature>
<keyword evidence="4" id="KW-1185">Reference proteome</keyword>
<feature type="compositionally biased region" description="Low complexity" evidence="2">
    <location>
        <begin position="335"/>
        <end position="355"/>
    </location>
</feature>
<feature type="compositionally biased region" description="Polar residues" evidence="2">
    <location>
        <begin position="324"/>
        <end position="334"/>
    </location>
</feature>
<feature type="region of interest" description="Disordered" evidence="2">
    <location>
        <begin position="505"/>
        <end position="526"/>
    </location>
</feature>
<organism evidence="3 4">
    <name type="scientific">Sphaceloma murrayae</name>
    <dbReference type="NCBI Taxonomy" id="2082308"/>
    <lineage>
        <taxon>Eukaryota</taxon>
        <taxon>Fungi</taxon>
        <taxon>Dikarya</taxon>
        <taxon>Ascomycota</taxon>
        <taxon>Pezizomycotina</taxon>
        <taxon>Dothideomycetes</taxon>
        <taxon>Dothideomycetidae</taxon>
        <taxon>Myriangiales</taxon>
        <taxon>Elsinoaceae</taxon>
        <taxon>Sphaceloma</taxon>
    </lineage>
</organism>
<gene>
    <name evidence="3" type="ORF">CAC42_4854</name>
</gene>
<evidence type="ECO:0000256" key="1">
    <source>
        <dbReference type="SAM" id="Coils"/>
    </source>
</evidence>